<dbReference type="InterPro" id="IPR036397">
    <property type="entry name" value="RNaseH_sf"/>
</dbReference>
<comment type="caution">
    <text evidence="3">The sequence shown here is derived from an EMBL/GenBank/DDBJ whole genome shotgun (WGS) entry which is preliminary data.</text>
</comment>
<gene>
    <name evidence="3" type="ORF">POM88_023153</name>
</gene>
<reference evidence="3" key="1">
    <citation type="submission" date="2023-02" db="EMBL/GenBank/DDBJ databases">
        <title>Genome of toxic invasive species Heracleum sosnowskyi carries increased number of genes despite the absence of recent whole-genome duplications.</title>
        <authorList>
            <person name="Schelkunov M."/>
            <person name="Shtratnikova V."/>
            <person name="Makarenko M."/>
            <person name="Klepikova A."/>
            <person name="Omelchenko D."/>
            <person name="Novikova G."/>
            <person name="Obukhova E."/>
            <person name="Bogdanov V."/>
            <person name="Penin A."/>
            <person name="Logacheva M."/>
        </authorList>
    </citation>
    <scope>NUCLEOTIDE SEQUENCE</scope>
    <source>
        <strain evidence="3">Hsosn_3</strain>
        <tissue evidence="3">Leaf</tissue>
    </source>
</reference>
<dbReference type="CDD" id="cd06222">
    <property type="entry name" value="RNase_H_like"/>
    <property type="match status" value="2"/>
</dbReference>
<dbReference type="PANTHER" id="PTHR47723">
    <property type="entry name" value="OS05G0353850 PROTEIN"/>
    <property type="match status" value="1"/>
</dbReference>
<dbReference type="Proteomes" id="UP001237642">
    <property type="component" value="Unassembled WGS sequence"/>
</dbReference>
<dbReference type="Gene3D" id="3.30.160.20">
    <property type="match status" value="1"/>
</dbReference>
<proteinExistence type="predicted"/>
<sequence>MKAEKPIYNSETANGQPPEYVTSLTFNGRHYVGVKGRSKKESQQLAARDVILSILDSDARTVISKIIIKWRLSSAKEIVKYPCNAQNEVMPVGIQTESNAGTSVSDRNKLDDNMPRAAISEPIENSTSVSAISVPLHEFRLPKEEASVVQSNGTPVIYAPSNMEKLAIKSISAEKGKHNFTITKNDVEIYAQVQIAAVPSSQTCTLPQSVPDKCVPLRGFDNAVSPGPCVPPKLGSGPETRILVYWRKPAEGFYALNTDGSFKNGTAAGGGILRNHFGEHIFNFYNNYGSGSIIIAESKAILDGLSICKELGYDKIQLQTDSLQATLFFCRQSRIPLSLQIIWDEIYKFQDTMSIEIMHVYREGNKIADYLSKKGILAKGMGAINMRLDERAKEFLTREKMGISYLKKLKNQFAEGVRENLLHTGVQSSAVPSSQNSTCTVAQSVPNNCVSPQVFVPRVLKACLIRCLWIVTGLDKDVLCEPWFPPKLRSGSETHFLVNWRKPPEGFFALNIRASLRSGIAAAVGVLRNHNGEHISNFYNNYGRVSIDFAISKAILDGLLVCKELGYNKIQIQTDSVHATLWFHRQLTVAVPLNLQTMWNEIYKVQDTLSTEILHVYKEGNKLAEHLSKKGILAEGMVAINFCVDERAKELLVGEKLGFSYLKKLKGQCAP</sequence>
<keyword evidence="1" id="KW-0694">RNA-binding</keyword>
<dbReference type="PANTHER" id="PTHR47723:SF19">
    <property type="entry name" value="POLYNUCLEOTIDYL TRANSFERASE, RIBONUCLEASE H-LIKE SUPERFAMILY PROTEIN"/>
    <property type="match status" value="1"/>
</dbReference>
<organism evidence="3 4">
    <name type="scientific">Heracleum sosnowskyi</name>
    <dbReference type="NCBI Taxonomy" id="360622"/>
    <lineage>
        <taxon>Eukaryota</taxon>
        <taxon>Viridiplantae</taxon>
        <taxon>Streptophyta</taxon>
        <taxon>Embryophyta</taxon>
        <taxon>Tracheophyta</taxon>
        <taxon>Spermatophyta</taxon>
        <taxon>Magnoliopsida</taxon>
        <taxon>eudicotyledons</taxon>
        <taxon>Gunneridae</taxon>
        <taxon>Pentapetalae</taxon>
        <taxon>asterids</taxon>
        <taxon>campanulids</taxon>
        <taxon>Apiales</taxon>
        <taxon>Apiaceae</taxon>
        <taxon>Apioideae</taxon>
        <taxon>apioid superclade</taxon>
        <taxon>Tordylieae</taxon>
        <taxon>Tordyliinae</taxon>
        <taxon>Heracleum</taxon>
    </lineage>
</organism>
<evidence type="ECO:0000256" key="1">
    <source>
        <dbReference type="PROSITE-ProRule" id="PRU00266"/>
    </source>
</evidence>
<dbReference type="Pfam" id="PF13456">
    <property type="entry name" value="RVT_3"/>
    <property type="match status" value="2"/>
</dbReference>
<dbReference type="CDD" id="cd00048">
    <property type="entry name" value="DSRM_SF"/>
    <property type="match status" value="1"/>
</dbReference>
<dbReference type="SUPFAM" id="SSF54768">
    <property type="entry name" value="dsRNA-binding domain-like"/>
    <property type="match status" value="1"/>
</dbReference>
<evidence type="ECO:0000313" key="4">
    <source>
        <dbReference type="Proteomes" id="UP001237642"/>
    </source>
</evidence>
<dbReference type="EMBL" id="JAUIZM010000005">
    <property type="protein sequence ID" value="KAK1385418.1"/>
    <property type="molecule type" value="Genomic_DNA"/>
</dbReference>
<dbReference type="InterPro" id="IPR002156">
    <property type="entry name" value="RNaseH_domain"/>
</dbReference>
<accession>A0AAD8IHT1</accession>
<dbReference type="Pfam" id="PF00035">
    <property type="entry name" value="dsrm"/>
    <property type="match status" value="1"/>
</dbReference>
<keyword evidence="4" id="KW-1185">Reference proteome</keyword>
<dbReference type="InterPro" id="IPR012337">
    <property type="entry name" value="RNaseH-like_sf"/>
</dbReference>
<name>A0AAD8IHT1_9APIA</name>
<dbReference type="InterPro" id="IPR053151">
    <property type="entry name" value="RNase_H-like"/>
</dbReference>
<reference evidence="3" key="2">
    <citation type="submission" date="2023-05" db="EMBL/GenBank/DDBJ databases">
        <authorList>
            <person name="Schelkunov M.I."/>
        </authorList>
    </citation>
    <scope>NUCLEOTIDE SEQUENCE</scope>
    <source>
        <strain evidence="3">Hsosn_3</strain>
        <tissue evidence="3">Leaf</tissue>
    </source>
</reference>
<feature type="domain" description="DRBM" evidence="2">
    <location>
        <begin position="1"/>
        <end position="56"/>
    </location>
</feature>
<dbReference type="InterPro" id="IPR044730">
    <property type="entry name" value="RNase_H-like_dom_plant"/>
</dbReference>
<evidence type="ECO:0000313" key="3">
    <source>
        <dbReference type="EMBL" id="KAK1385418.1"/>
    </source>
</evidence>
<dbReference type="GO" id="GO:0004523">
    <property type="term" value="F:RNA-DNA hybrid ribonuclease activity"/>
    <property type="evidence" value="ECO:0007669"/>
    <property type="project" value="InterPro"/>
</dbReference>
<evidence type="ECO:0000259" key="2">
    <source>
        <dbReference type="PROSITE" id="PS50137"/>
    </source>
</evidence>
<dbReference type="GO" id="GO:0003723">
    <property type="term" value="F:RNA binding"/>
    <property type="evidence" value="ECO:0007669"/>
    <property type="project" value="UniProtKB-UniRule"/>
</dbReference>
<dbReference type="SUPFAM" id="SSF53098">
    <property type="entry name" value="Ribonuclease H-like"/>
    <property type="match status" value="2"/>
</dbReference>
<dbReference type="InterPro" id="IPR014720">
    <property type="entry name" value="dsRBD_dom"/>
</dbReference>
<dbReference type="PROSITE" id="PS50137">
    <property type="entry name" value="DS_RBD"/>
    <property type="match status" value="1"/>
</dbReference>
<dbReference type="AlphaFoldDB" id="A0AAD8IHT1"/>
<protein>
    <recommendedName>
        <fullName evidence="2">DRBM domain-containing protein</fullName>
    </recommendedName>
</protein>
<dbReference type="Gene3D" id="3.30.420.10">
    <property type="entry name" value="Ribonuclease H-like superfamily/Ribonuclease H"/>
    <property type="match status" value="2"/>
</dbReference>